<feature type="domain" description="Thioredoxin-like fold" evidence="2">
    <location>
        <begin position="39"/>
        <end position="189"/>
    </location>
</feature>
<protein>
    <submittedName>
        <fullName evidence="3">Peptide permease</fullName>
    </submittedName>
</protein>
<dbReference type="RefSeq" id="WP_102560033.1">
    <property type="nucleotide sequence ID" value="NZ_MCYL01000002.1"/>
</dbReference>
<evidence type="ECO:0000256" key="1">
    <source>
        <dbReference type="SAM" id="SignalP"/>
    </source>
</evidence>
<dbReference type="InterPro" id="IPR050824">
    <property type="entry name" value="Thiol_disulfide_DsbA"/>
</dbReference>
<reference evidence="4" key="1">
    <citation type="submission" date="2016-07" db="EMBL/GenBank/DDBJ databases">
        <title>Nontailed viruses are major unrecognized killers of bacteria in the ocean.</title>
        <authorList>
            <person name="Kauffman K."/>
            <person name="Hussain F."/>
            <person name="Yang J."/>
            <person name="Arevalo P."/>
            <person name="Brown J."/>
            <person name="Cutler M."/>
            <person name="Kelly L."/>
            <person name="Polz M.F."/>
        </authorList>
    </citation>
    <scope>NUCLEOTIDE SEQUENCE [LARGE SCALE GENOMIC DNA]</scope>
    <source>
        <strain evidence="4">10N.261.51.B8</strain>
    </source>
</reference>
<proteinExistence type="predicted"/>
<accession>A0A2N7IN37</accession>
<dbReference type="SUPFAM" id="SSF52833">
    <property type="entry name" value="Thioredoxin-like"/>
    <property type="match status" value="1"/>
</dbReference>
<organism evidence="3 4">
    <name type="scientific">Vibrio lentus</name>
    <dbReference type="NCBI Taxonomy" id="136468"/>
    <lineage>
        <taxon>Bacteria</taxon>
        <taxon>Pseudomonadati</taxon>
        <taxon>Pseudomonadota</taxon>
        <taxon>Gammaproteobacteria</taxon>
        <taxon>Vibrionales</taxon>
        <taxon>Vibrionaceae</taxon>
        <taxon>Vibrio</taxon>
    </lineage>
</organism>
<dbReference type="PANTHER" id="PTHR35891">
    <property type="entry name" value="THIOL:DISULFIDE INTERCHANGE PROTEIN DSBA"/>
    <property type="match status" value="1"/>
</dbReference>
<evidence type="ECO:0000313" key="4">
    <source>
        <dbReference type="Proteomes" id="UP000235746"/>
    </source>
</evidence>
<sequence>MKRLQAVVFLFASIIFSSIAYASPTEGEQYSILDTPYSTDHQIDKFFSLTCTPCWQMTELLKDKEQSGELVLHRTHVIFNESTLQAASLYYTVLVQQPNLSHELLNELFSLVQTNSPLQQSDIDVFFKKHNLVTQENMTKSQQQQWATYVKDAADKTEQTAIVSIPSFIINGRYMVNLRGHSSMDELLETLKYLSDL</sequence>
<dbReference type="EMBL" id="MCYL01000002">
    <property type="protein sequence ID" value="PML59644.1"/>
    <property type="molecule type" value="Genomic_DNA"/>
</dbReference>
<feature type="chain" id="PRO_5015002482" evidence="1">
    <location>
        <begin position="23"/>
        <end position="197"/>
    </location>
</feature>
<keyword evidence="1" id="KW-0732">Signal</keyword>
<dbReference type="PANTHER" id="PTHR35891:SF3">
    <property type="entry name" value="THIOL:DISULFIDE INTERCHANGE PROTEIN DSBL"/>
    <property type="match status" value="1"/>
</dbReference>
<evidence type="ECO:0000313" key="3">
    <source>
        <dbReference type="EMBL" id="PML59644.1"/>
    </source>
</evidence>
<dbReference type="Gene3D" id="3.40.30.10">
    <property type="entry name" value="Glutaredoxin"/>
    <property type="match status" value="1"/>
</dbReference>
<dbReference type="InterPro" id="IPR012336">
    <property type="entry name" value="Thioredoxin-like_fold"/>
</dbReference>
<feature type="signal peptide" evidence="1">
    <location>
        <begin position="1"/>
        <end position="22"/>
    </location>
</feature>
<dbReference type="AlphaFoldDB" id="A0A2N7IN37"/>
<comment type="caution">
    <text evidence="3">The sequence shown here is derived from an EMBL/GenBank/DDBJ whole genome shotgun (WGS) entry which is preliminary data.</text>
</comment>
<name>A0A2N7IN37_9VIBR</name>
<gene>
    <name evidence="3" type="ORF">BCT74_03635</name>
</gene>
<dbReference type="InterPro" id="IPR036249">
    <property type="entry name" value="Thioredoxin-like_sf"/>
</dbReference>
<dbReference type="Proteomes" id="UP000235746">
    <property type="component" value="Unassembled WGS sequence"/>
</dbReference>
<dbReference type="Pfam" id="PF13462">
    <property type="entry name" value="Thioredoxin_4"/>
    <property type="match status" value="1"/>
</dbReference>
<evidence type="ECO:0000259" key="2">
    <source>
        <dbReference type="Pfam" id="PF13462"/>
    </source>
</evidence>